<dbReference type="EMBL" id="LJYG01000062">
    <property type="protein sequence ID" value="KRQ12606.1"/>
    <property type="molecule type" value="Genomic_DNA"/>
</dbReference>
<protein>
    <recommendedName>
        <fullName evidence="4">Polymerase</fullName>
    </recommendedName>
</protein>
<dbReference type="STRING" id="989370.AOQ71_15760"/>
<feature type="transmembrane region" description="Helical" evidence="1">
    <location>
        <begin position="289"/>
        <end position="307"/>
    </location>
</feature>
<feature type="transmembrane region" description="Helical" evidence="1">
    <location>
        <begin position="128"/>
        <end position="146"/>
    </location>
</feature>
<name>A0A0R3DWS3_9BRAD</name>
<dbReference type="AlphaFoldDB" id="A0A0R3DWS3"/>
<feature type="transmembrane region" description="Helical" evidence="1">
    <location>
        <begin position="25"/>
        <end position="45"/>
    </location>
</feature>
<evidence type="ECO:0008006" key="4">
    <source>
        <dbReference type="Google" id="ProtNLM"/>
    </source>
</evidence>
<evidence type="ECO:0000313" key="3">
    <source>
        <dbReference type="Proteomes" id="UP000051936"/>
    </source>
</evidence>
<keyword evidence="3" id="KW-1185">Reference proteome</keyword>
<evidence type="ECO:0000256" key="1">
    <source>
        <dbReference type="SAM" id="Phobius"/>
    </source>
</evidence>
<dbReference type="PANTHER" id="PTHR37422">
    <property type="entry name" value="TEICHURONIC ACID BIOSYNTHESIS PROTEIN TUAE"/>
    <property type="match status" value="1"/>
</dbReference>
<reference evidence="2 3" key="1">
    <citation type="submission" date="2015-09" db="EMBL/GenBank/DDBJ databases">
        <title>Draft Genome Sequence of Bradyrhizobium manausense Strain BR 3351T, a Novel Symbiotic Nitrogen-Fixing Alphaproteobacterium Isolated from Brazilian Amazon Rain Forest.</title>
        <authorList>
            <person name="De Araujo J.L."/>
            <person name="Zilli J.E."/>
        </authorList>
    </citation>
    <scope>NUCLEOTIDE SEQUENCE [LARGE SCALE GENOMIC DNA]</scope>
    <source>
        <strain evidence="2 3">BR3351</strain>
    </source>
</reference>
<feature type="transmembrane region" description="Helical" evidence="1">
    <location>
        <begin position="249"/>
        <end position="268"/>
    </location>
</feature>
<feature type="transmembrane region" description="Helical" evidence="1">
    <location>
        <begin position="211"/>
        <end position="237"/>
    </location>
</feature>
<keyword evidence="1" id="KW-1133">Transmembrane helix</keyword>
<dbReference type="PANTHER" id="PTHR37422:SF13">
    <property type="entry name" value="LIPOPOLYSACCHARIDE BIOSYNTHESIS PROTEIN PA4999-RELATED"/>
    <property type="match status" value="1"/>
</dbReference>
<dbReference type="OrthoDB" id="264250at2"/>
<sequence>MQFDRHFSPDAQAAIPVAPNSPNSFAIWAVVIGLAVHSNMTFFLAGAKFTIARLVIALLVFPAAVELLQRGRHRGAPDIITCAFCAWLLIAVSQTDQSWSSTAALITEFGGGYLVARSYIFGHPALETFVRALKLICIVLIALASLEQLSQTHLGFVLFGLPIPGYEYRYGWLRAFSTFPHPILFGTFCAAAGAIFLYSERTSLGRVCYGSLCFFGCLLAMSSAPLIAFLIAIFVRLYDGLLHGIRCRWQVLSAAMFALLLVVFLVANRPVSWIVANLTLDPSTGYFRVATWDTAFYYIGLSPYVGYGFDSYAPADDFFGNVSVDSTWLVMIIRFGIPSIIPLLLANVASFWPSRQIYARTSHDPYVGQLCTAFTLSLVVLMFVGLTVHYWNNVWLFWGLCIGIRASLREQCSNARRLTFNGASGLHDVMSSAP</sequence>
<proteinExistence type="predicted"/>
<dbReference type="Proteomes" id="UP000051936">
    <property type="component" value="Unassembled WGS sequence"/>
</dbReference>
<feature type="transmembrane region" description="Helical" evidence="1">
    <location>
        <begin position="327"/>
        <end position="345"/>
    </location>
</feature>
<dbReference type="RefSeq" id="WP_057747587.1">
    <property type="nucleotide sequence ID" value="NZ_LJYG01000062.1"/>
</dbReference>
<comment type="caution">
    <text evidence="2">The sequence shown here is derived from an EMBL/GenBank/DDBJ whole genome shotgun (WGS) entry which is preliminary data.</text>
</comment>
<keyword evidence="1" id="KW-0472">Membrane</keyword>
<evidence type="ECO:0000313" key="2">
    <source>
        <dbReference type="EMBL" id="KRQ12606.1"/>
    </source>
</evidence>
<keyword evidence="1" id="KW-0812">Transmembrane</keyword>
<gene>
    <name evidence="2" type="ORF">AOQ71_15760</name>
</gene>
<feature type="transmembrane region" description="Helical" evidence="1">
    <location>
        <begin position="179"/>
        <end position="199"/>
    </location>
</feature>
<accession>A0A0R3DWS3</accession>
<organism evidence="2 3">
    <name type="scientific">Bradyrhizobium manausense</name>
    <dbReference type="NCBI Taxonomy" id="989370"/>
    <lineage>
        <taxon>Bacteria</taxon>
        <taxon>Pseudomonadati</taxon>
        <taxon>Pseudomonadota</taxon>
        <taxon>Alphaproteobacteria</taxon>
        <taxon>Hyphomicrobiales</taxon>
        <taxon>Nitrobacteraceae</taxon>
        <taxon>Bradyrhizobium</taxon>
    </lineage>
</organism>
<dbReference type="InterPro" id="IPR051533">
    <property type="entry name" value="WaaL-like"/>
</dbReference>
<feature type="transmembrane region" description="Helical" evidence="1">
    <location>
        <begin position="366"/>
        <end position="384"/>
    </location>
</feature>